<dbReference type="Gene3D" id="2.170.120.20">
    <property type="entry name" value="Ribosomal protein L25, beta domain"/>
    <property type="match status" value="1"/>
</dbReference>
<evidence type="ECO:0000256" key="6">
    <source>
        <dbReference type="SAM" id="MobiDB-lite"/>
    </source>
</evidence>
<organism evidence="9 10">
    <name type="scientific">Parvularcula dongshanensis</name>
    <dbReference type="NCBI Taxonomy" id="1173995"/>
    <lineage>
        <taxon>Bacteria</taxon>
        <taxon>Pseudomonadati</taxon>
        <taxon>Pseudomonadota</taxon>
        <taxon>Alphaproteobacteria</taxon>
        <taxon>Parvularculales</taxon>
        <taxon>Parvularculaceae</taxon>
        <taxon>Parvularcula</taxon>
    </lineage>
</organism>
<dbReference type="InterPro" id="IPR037121">
    <property type="entry name" value="Ribosomal_bL25_C"/>
</dbReference>
<feature type="domain" description="Large ribosomal subunit protein bL25 beta" evidence="8">
    <location>
        <begin position="104"/>
        <end position="189"/>
    </location>
</feature>
<dbReference type="NCBIfam" id="TIGR00731">
    <property type="entry name" value="bL25_bact_ctc"/>
    <property type="match status" value="1"/>
</dbReference>
<accession>A0A840I440</accession>
<evidence type="ECO:0000256" key="3">
    <source>
        <dbReference type="ARBA" id="ARBA00022980"/>
    </source>
</evidence>
<dbReference type="EMBL" id="JACHOB010000002">
    <property type="protein sequence ID" value="MBB4658964.1"/>
    <property type="molecule type" value="Genomic_DNA"/>
</dbReference>
<reference evidence="9 10" key="1">
    <citation type="submission" date="2020-08" db="EMBL/GenBank/DDBJ databases">
        <title>Genomic Encyclopedia of Type Strains, Phase IV (KMG-IV): sequencing the most valuable type-strain genomes for metagenomic binning, comparative biology and taxonomic classification.</title>
        <authorList>
            <person name="Goeker M."/>
        </authorList>
    </citation>
    <scope>NUCLEOTIDE SEQUENCE [LARGE SCALE GENOMIC DNA]</scope>
    <source>
        <strain evidence="9 10">DSM 102850</strain>
    </source>
</reference>
<evidence type="ECO:0000313" key="10">
    <source>
        <dbReference type="Proteomes" id="UP000563524"/>
    </source>
</evidence>
<gene>
    <name evidence="5" type="primary">rplY</name>
    <name evidence="5" type="synonym">ctc</name>
    <name evidence="9" type="ORF">GGQ59_001478</name>
</gene>
<keyword evidence="4 5" id="KW-0687">Ribonucleoprotein</keyword>
<keyword evidence="2 5" id="KW-0694">RNA-binding</keyword>
<feature type="region of interest" description="Disordered" evidence="6">
    <location>
        <begin position="191"/>
        <end position="219"/>
    </location>
</feature>
<keyword evidence="10" id="KW-1185">Reference proteome</keyword>
<dbReference type="HAMAP" id="MF_01334">
    <property type="entry name" value="Ribosomal_bL25_CTC"/>
    <property type="match status" value="1"/>
</dbReference>
<evidence type="ECO:0000259" key="8">
    <source>
        <dbReference type="Pfam" id="PF14693"/>
    </source>
</evidence>
<dbReference type="GO" id="GO:0008097">
    <property type="term" value="F:5S rRNA binding"/>
    <property type="evidence" value="ECO:0007669"/>
    <property type="project" value="InterPro"/>
</dbReference>
<dbReference type="PANTHER" id="PTHR33284:SF1">
    <property type="entry name" value="RIBOSOMAL PROTEIN L25_GLN-TRNA SYNTHETASE, ANTI-CODON-BINDING DOMAIN-CONTAINING PROTEIN"/>
    <property type="match status" value="1"/>
</dbReference>
<name>A0A840I440_9PROT</name>
<dbReference type="Gene3D" id="2.40.240.10">
    <property type="entry name" value="Ribosomal Protein L25, Chain P"/>
    <property type="match status" value="1"/>
</dbReference>
<keyword evidence="3 5" id="KW-0689">Ribosomal protein</keyword>
<evidence type="ECO:0000256" key="4">
    <source>
        <dbReference type="ARBA" id="ARBA00023274"/>
    </source>
</evidence>
<dbReference type="InterPro" id="IPR020930">
    <property type="entry name" value="Ribosomal_uL5_bac-type"/>
</dbReference>
<comment type="subunit">
    <text evidence="5">Part of the 50S ribosomal subunit; part of the 5S rRNA/L5/L18/L25 subcomplex. Contacts the 5S rRNA. Binds to the 5S rRNA independently of L5 and L18.</text>
</comment>
<evidence type="ECO:0000256" key="1">
    <source>
        <dbReference type="ARBA" id="ARBA00022730"/>
    </source>
</evidence>
<keyword evidence="1 5" id="KW-0699">rRNA-binding</keyword>
<dbReference type="AlphaFoldDB" id="A0A840I440"/>
<protein>
    <recommendedName>
        <fullName evidence="5">Large ribosomal subunit protein bL25</fullName>
    </recommendedName>
    <alternativeName>
        <fullName evidence="5">General stress protein CTC</fullName>
    </alternativeName>
</protein>
<evidence type="ECO:0000259" key="7">
    <source>
        <dbReference type="Pfam" id="PF01386"/>
    </source>
</evidence>
<dbReference type="GO" id="GO:0003735">
    <property type="term" value="F:structural constituent of ribosome"/>
    <property type="evidence" value="ECO:0007669"/>
    <property type="project" value="InterPro"/>
</dbReference>
<comment type="caution">
    <text evidence="9">The sequence shown here is derived from an EMBL/GenBank/DDBJ whole genome shotgun (WGS) entry which is preliminary data.</text>
</comment>
<dbReference type="InterPro" id="IPR020056">
    <property type="entry name" value="Rbsml_bL25/Gln-tRNA_synth_N"/>
</dbReference>
<dbReference type="InterPro" id="IPR011035">
    <property type="entry name" value="Ribosomal_bL25/Gln-tRNA_synth"/>
</dbReference>
<dbReference type="Proteomes" id="UP000563524">
    <property type="component" value="Unassembled WGS sequence"/>
</dbReference>
<dbReference type="PANTHER" id="PTHR33284">
    <property type="entry name" value="RIBOSOMAL PROTEIN L25/GLN-TRNA SYNTHETASE, ANTI-CODON-BINDING DOMAIN-CONTAINING PROTEIN"/>
    <property type="match status" value="1"/>
</dbReference>
<sequence>MATEATVFDCELRKRAGTGGSRAVRRDGWVPAVLYGGGEGPANIKLRYNQVLKAYQTGRLIDVLSKISVDGKEQQVIGKEIQVDPVKDLPMHVDMMRVDARTRVTVAVPVHFVGDETSPGLKSGGTLNVVRHEIEVEAPATEIPEFFEVDLAAAEIGDVIHVSTVSLPKGVELTITDRDFTIATIIAPRAVTAADDEDETPDTQVTEGPAGAEIEGDEE</sequence>
<dbReference type="SUPFAM" id="SSF50715">
    <property type="entry name" value="Ribosomal protein L25-like"/>
    <property type="match status" value="1"/>
</dbReference>
<evidence type="ECO:0000256" key="5">
    <source>
        <dbReference type="HAMAP-Rule" id="MF_01334"/>
    </source>
</evidence>
<proteinExistence type="inferred from homology"/>
<dbReference type="RefSeq" id="WP_183817132.1">
    <property type="nucleotide sequence ID" value="NZ_JACHOB010000002.1"/>
</dbReference>
<comment type="function">
    <text evidence="5">This is one of the proteins that binds to the 5S RNA in the ribosome where it forms part of the central protuberance.</text>
</comment>
<comment type="similarity">
    <text evidence="5">Belongs to the bacterial ribosomal protein bL25 family. CTC subfamily.</text>
</comment>
<dbReference type="GO" id="GO:0006412">
    <property type="term" value="P:translation"/>
    <property type="evidence" value="ECO:0007669"/>
    <property type="project" value="UniProtKB-UniRule"/>
</dbReference>
<dbReference type="InterPro" id="IPR020057">
    <property type="entry name" value="Ribosomal_bL25_b-dom"/>
</dbReference>
<dbReference type="CDD" id="cd00495">
    <property type="entry name" value="Ribosomal_L25_TL5_CTC"/>
    <property type="match status" value="1"/>
</dbReference>
<feature type="domain" description="Large ribosomal subunit protein bL25 L25" evidence="7">
    <location>
        <begin position="10"/>
        <end position="95"/>
    </location>
</feature>
<dbReference type="NCBIfam" id="NF004128">
    <property type="entry name" value="PRK05618.1-2"/>
    <property type="match status" value="1"/>
</dbReference>
<dbReference type="Pfam" id="PF01386">
    <property type="entry name" value="Ribosomal_L25p"/>
    <property type="match status" value="1"/>
</dbReference>
<evidence type="ECO:0000256" key="2">
    <source>
        <dbReference type="ARBA" id="ARBA00022884"/>
    </source>
</evidence>
<dbReference type="InterPro" id="IPR001021">
    <property type="entry name" value="Ribosomal_bL25_long"/>
</dbReference>
<dbReference type="GO" id="GO:0022625">
    <property type="term" value="C:cytosolic large ribosomal subunit"/>
    <property type="evidence" value="ECO:0007669"/>
    <property type="project" value="TreeGrafter"/>
</dbReference>
<evidence type="ECO:0000313" key="9">
    <source>
        <dbReference type="EMBL" id="MBB4658964.1"/>
    </source>
</evidence>
<dbReference type="InterPro" id="IPR029751">
    <property type="entry name" value="Ribosomal_L25_dom"/>
</dbReference>
<dbReference type="Pfam" id="PF14693">
    <property type="entry name" value="Ribosomal_TL5_C"/>
    <property type="match status" value="1"/>
</dbReference>